<sequence>MDIYAELGIRTIINAVGPATRLGGLPLSDEVVEAMRAAGARNVRMDELQEAAGAEIAALLGAPAAYVTSGAAAALSLATAVCLAGDRPAAIDVLPEVSGQRRRVIIQRAHRDPYDHALTAVGAELVEIGYPGSTRPDELLRELDERAALVLWRPGRGGDHLSVAEVSELAHRAGVPVLVDAAMDVPPLERLAALFDGGADLVAISGGKAFRGPHTAGILCGRADLIGAVALHHQDMDIRPRTWQRSEVTGADPVRGRHGIGRGMKVGREQIVGLLVALRAFVRDPDAHHRHGERELADIRSALEADARCTVRDGYEHHLDVPVLEIDLSASGLEADEVVRELDRGTPRIHVGEDLAWRNVLVVSPMGLQDGDGAALAKRLIEVLDRGNAARFPSEPGRDGRSHVSTQGAQRHDRHP</sequence>
<dbReference type="PANTHER" id="PTHR32328">
    <property type="entry name" value="L-SERYL-TRNA(SEC) SELENIUM TRANSFERASE"/>
    <property type="match status" value="1"/>
</dbReference>
<evidence type="ECO:0000259" key="4">
    <source>
        <dbReference type="Pfam" id="PF00266"/>
    </source>
</evidence>
<reference evidence="5" key="2">
    <citation type="submission" date="2022-09" db="EMBL/GenBank/DDBJ databases">
        <title>Biosynthetic gene clusters of Dactylosporangioum fulvum.</title>
        <authorList>
            <person name="Caradec T."/>
        </authorList>
    </citation>
    <scope>NUCLEOTIDE SEQUENCE</scope>
    <source>
        <strain evidence="5">NRRL B-16292</strain>
    </source>
</reference>
<gene>
    <name evidence="5" type="ORF">Dfulv_22870</name>
</gene>
<dbReference type="GO" id="GO:0008483">
    <property type="term" value="F:transaminase activity"/>
    <property type="evidence" value="ECO:0007669"/>
    <property type="project" value="UniProtKB-KW"/>
</dbReference>
<dbReference type="EMBL" id="CP073720">
    <property type="protein sequence ID" value="UWP86930.1"/>
    <property type="molecule type" value="Genomic_DNA"/>
</dbReference>
<dbReference type="Proteomes" id="UP001059617">
    <property type="component" value="Chromosome"/>
</dbReference>
<organism evidence="5 6">
    <name type="scientific">Dactylosporangium fulvum</name>
    <dbReference type="NCBI Taxonomy" id="53359"/>
    <lineage>
        <taxon>Bacteria</taxon>
        <taxon>Bacillati</taxon>
        <taxon>Actinomycetota</taxon>
        <taxon>Actinomycetes</taxon>
        <taxon>Micromonosporales</taxon>
        <taxon>Micromonosporaceae</taxon>
        <taxon>Dactylosporangium</taxon>
    </lineage>
</organism>
<evidence type="ECO:0000256" key="3">
    <source>
        <dbReference type="SAM" id="MobiDB-lite"/>
    </source>
</evidence>
<protein>
    <submittedName>
        <fullName evidence="5">Aminotransferase class V-fold PLP-dependent enzyme</fullName>
    </submittedName>
</protein>
<dbReference type="InterPro" id="IPR015421">
    <property type="entry name" value="PyrdxlP-dep_Trfase_major"/>
</dbReference>
<dbReference type="SUPFAM" id="SSF53383">
    <property type="entry name" value="PLP-dependent transferases"/>
    <property type="match status" value="1"/>
</dbReference>
<evidence type="ECO:0000256" key="1">
    <source>
        <dbReference type="ARBA" id="ARBA00001933"/>
    </source>
</evidence>
<evidence type="ECO:0000313" key="6">
    <source>
        <dbReference type="Proteomes" id="UP001059617"/>
    </source>
</evidence>
<keyword evidence="5" id="KW-0808">Transferase</keyword>
<name>A0ABY5WC39_9ACTN</name>
<dbReference type="Pfam" id="PF00266">
    <property type="entry name" value="Aminotran_5"/>
    <property type="match status" value="1"/>
</dbReference>
<dbReference type="InterPro" id="IPR015424">
    <property type="entry name" value="PyrdxlP-dep_Trfase"/>
</dbReference>
<keyword evidence="6" id="KW-1185">Reference proteome</keyword>
<feature type="region of interest" description="Disordered" evidence="3">
    <location>
        <begin position="390"/>
        <end position="416"/>
    </location>
</feature>
<proteinExistence type="predicted"/>
<accession>A0ABY5WC39</accession>
<evidence type="ECO:0000256" key="2">
    <source>
        <dbReference type="ARBA" id="ARBA00022898"/>
    </source>
</evidence>
<dbReference type="PANTHER" id="PTHR32328:SF0">
    <property type="entry name" value="L-SERYL-TRNA(SEC) SELENIUM TRANSFERASE"/>
    <property type="match status" value="1"/>
</dbReference>
<dbReference type="RefSeq" id="WP_259866598.1">
    <property type="nucleotide sequence ID" value="NZ_CP073720.1"/>
</dbReference>
<feature type="domain" description="Aminotransferase class V" evidence="4">
    <location>
        <begin position="34"/>
        <end position="228"/>
    </location>
</feature>
<evidence type="ECO:0000313" key="5">
    <source>
        <dbReference type="EMBL" id="UWP86930.1"/>
    </source>
</evidence>
<keyword evidence="5" id="KW-0032">Aminotransferase</keyword>
<dbReference type="Gene3D" id="3.40.640.10">
    <property type="entry name" value="Type I PLP-dependent aspartate aminotransferase-like (Major domain)"/>
    <property type="match status" value="1"/>
</dbReference>
<dbReference type="InterPro" id="IPR000192">
    <property type="entry name" value="Aminotrans_V_dom"/>
</dbReference>
<keyword evidence="2" id="KW-0663">Pyridoxal phosphate</keyword>
<reference evidence="5" key="1">
    <citation type="submission" date="2021-04" db="EMBL/GenBank/DDBJ databases">
        <authorList>
            <person name="Hartkoorn R.C."/>
            <person name="Beaudoing E."/>
            <person name="Hot D."/>
        </authorList>
    </citation>
    <scope>NUCLEOTIDE SEQUENCE</scope>
    <source>
        <strain evidence="5">NRRL B-16292</strain>
    </source>
</reference>
<comment type="cofactor">
    <cofactor evidence="1">
        <name>pyridoxal 5'-phosphate</name>
        <dbReference type="ChEBI" id="CHEBI:597326"/>
    </cofactor>
</comment>